<keyword evidence="1" id="KW-0812">Transmembrane</keyword>
<accession>A0ABN9VZ58</accession>
<name>A0ABN9VZ58_9DINO</name>
<organism evidence="2 3">
    <name type="scientific">Prorocentrum cordatum</name>
    <dbReference type="NCBI Taxonomy" id="2364126"/>
    <lineage>
        <taxon>Eukaryota</taxon>
        <taxon>Sar</taxon>
        <taxon>Alveolata</taxon>
        <taxon>Dinophyceae</taxon>
        <taxon>Prorocentrales</taxon>
        <taxon>Prorocentraceae</taxon>
        <taxon>Prorocentrum</taxon>
    </lineage>
</organism>
<gene>
    <name evidence="2" type="ORF">PCOR1329_LOCUS61816</name>
</gene>
<dbReference type="Proteomes" id="UP001189429">
    <property type="component" value="Unassembled WGS sequence"/>
</dbReference>
<keyword evidence="1" id="KW-0472">Membrane</keyword>
<reference evidence="2" key="1">
    <citation type="submission" date="2023-10" db="EMBL/GenBank/DDBJ databases">
        <authorList>
            <person name="Chen Y."/>
            <person name="Shah S."/>
            <person name="Dougan E. K."/>
            <person name="Thang M."/>
            <person name="Chan C."/>
        </authorList>
    </citation>
    <scope>NUCLEOTIDE SEQUENCE [LARGE SCALE GENOMIC DNA]</scope>
</reference>
<comment type="caution">
    <text evidence="2">The sequence shown here is derived from an EMBL/GenBank/DDBJ whole genome shotgun (WGS) entry which is preliminary data.</text>
</comment>
<keyword evidence="3" id="KW-1185">Reference proteome</keyword>
<evidence type="ECO:0000313" key="2">
    <source>
        <dbReference type="EMBL" id="CAK0877907.1"/>
    </source>
</evidence>
<protein>
    <recommendedName>
        <fullName evidence="4">Ion transport domain-containing protein</fullName>
    </recommendedName>
</protein>
<feature type="transmembrane region" description="Helical" evidence="1">
    <location>
        <begin position="73"/>
        <end position="92"/>
    </location>
</feature>
<sequence length="218" mass="24489">MGVLLVDGELNGAGDQAKWDDPDISRLLVSFVTYNERAQMFGLTQVNIAFFEWGSVYNKINSEVVSVQGYPSWGVIVTETLFVLVIMWMAYVEGKDMWHAARLGCGEFKDYWQFWNCVDWICIMLGISLITMWTACWAAMQAEGMRAILDEAVTGPLGGEGLGLGLEGSRRLPCSDLRAVRSSATRCECLVLRTELRSRGCERKMPFTPRFTNTLKDS</sequence>
<feature type="transmembrane region" description="Helical" evidence="1">
    <location>
        <begin position="112"/>
        <end position="139"/>
    </location>
</feature>
<dbReference type="EMBL" id="CAUYUJ010017786">
    <property type="protein sequence ID" value="CAK0877907.1"/>
    <property type="molecule type" value="Genomic_DNA"/>
</dbReference>
<keyword evidence="1" id="KW-1133">Transmembrane helix</keyword>
<proteinExistence type="predicted"/>
<evidence type="ECO:0000313" key="3">
    <source>
        <dbReference type="Proteomes" id="UP001189429"/>
    </source>
</evidence>
<evidence type="ECO:0008006" key="4">
    <source>
        <dbReference type="Google" id="ProtNLM"/>
    </source>
</evidence>
<evidence type="ECO:0000256" key="1">
    <source>
        <dbReference type="SAM" id="Phobius"/>
    </source>
</evidence>